<feature type="transmembrane region" description="Helical" evidence="5">
    <location>
        <begin position="339"/>
        <end position="362"/>
    </location>
</feature>
<keyword evidence="3 5" id="KW-0472">Membrane</keyword>
<dbReference type="GO" id="GO:0006890">
    <property type="term" value="P:retrograde vesicle-mediated transport, Golgi to endoplasmic reticulum"/>
    <property type="evidence" value="ECO:0007669"/>
    <property type="project" value="TreeGrafter"/>
</dbReference>
<evidence type="ECO:0000313" key="7">
    <source>
        <dbReference type="Proteomes" id="UP000807469"/>
    </source>
</evidence>
<dbReference type="OrthoDB" id="5393181at2759"/>
<dbReference type="AlphaFoldDB" id="A0A9P5Z779"/>
<feature type="transmembrane region" description="Helical" evidence="5">
    <location>
        <begin position="215"/>
        <end position="233"/>
    </location>
</feature>
<dbReference type="EMBL" id="MU155166">
    <property type="protein sequence ID" value="KAF9482389.1"/>
    <property type="molecule type" value="Genomic_DNA"/>
</dbReference>
<evidence type="ECO:0000256" key="1">
    <source>
        <dbReference type="ARBA" id="ARBA00022692"/>
    </source>
</evidence>
<feature type="compositionally biased region" description="Basic and acidic residues" evidence="4">
    <location>
        <begin position="30"/>
        <end position="42"/>
    </location>
</feature>
<evidence type="ECO:0000313" key="6">
    <source>
        <dbReference type="EMBL" id="KAF9482389.1"/>
    </source>
</evidence>
<proteinExistence type="predicted"/>
<dbReference type="PANTHER" id="PTHR28263:SF1">
    <property type="entry name" value="GOLGI TO ER TRAFFIC PROTEIN 2"/>
    <property type="match status" value="1"/>
</dbReference>
<protein>
    <submittedName>
        <fullName evidence="6">Uncharacterized protein</fullName>
    </submittedName>
</protein>
<organism evidence="6 7">
    <name type="scientific">Pholiota conissans</name>
    <dbReference type="NCBI Taxonomy" id="109636"/>
    <lineage>
        <taxon>Eukaryota</taxon>
        <taxon>Fungi</taxon>
        <taxon>Dikarya</taxon>
        <taxon>Basidiomycota</taxon>
        <taxon>Agaricomycotina</taxon>
        <taxon>Agaricomycetes</taxon>
        <taxon>Agaricomycetidae</taxon>
        <taxon>Agaricales</taxon>
        <taxon>Agaricineae</taxon>
        <taxon>Strophariaceae</taxon>
        <taxon>Pholiota</taxon>
    </lineage>
</organism>
<keyword evidence="7" id="KW-1185">Reference proteome</keyword>
<dbReference type="Proteomes" id="UP000807469">
    <property type="component" value="Unassembled WGS sequence"/>
</dbReference>
<gene>
    <name evidence="6" type="ORF">BDN70DRAFT_991181</name>
</gene>
<dbReference type="InterPro" id="IPR028143">
    <property type="entry name" value="Get2/sif1"/>
</dbReference>
<accession>A0A9P5Z779</accession>
<dbReference type="PANTHER" id="PTHR28263">
    <property type="entry name" value="GOLGI TO ER TRAFFIC PROTEIN 2"/>
    <property type="match status" value="1"/>
</dbReference>
<evidence type="ECO:0000256" key="5">
    <source>
        <dbReference type="SAM" id="Phobius"/>
    </source>
</evidence>
<feature type="region of interest" description="Disordered" evidence="4">
    <location>
        <begin position="1"/>
        <end position="105"/>
    </location>
</feature>
<keyword evidence="2 5" id="KW-1133">Transmembrane helix</keyword>
<evidence type="ECO:0000256" key="3">
    <source>
        <dbReference type="ARBA" id="ARBA00023136"/>
    </source>
</evidence>
<sequence length="364" mass="38498">MSAAARAEARRKAILSRGGDRLAKLTTSARGEDAPAYLHDDPPVPNLPSTSTSNFLGEESSDMPSLRSRSSHHSSPSPGTSPSPQPARTTGTNLPRDANVFDGLAANAPDPSVWSSEQQQQFIQALMNASGGPGGAFPPLPAAADPNVPHDPSMTPLDNPFAALMGAQGLGGAAGSGGAGMFPPFGPGMGMEGMGAGFPGAMAPPPKEKTKLQKVLPLLHLVAMWCLLAYFVLWGEPSVHREITGEDVAWNATGIWKRWSALGQRSPLLSTSMETFKVHVVPFFWAFTTLQIALHSLRIFAGFDSVQPPTLLALVLPHLPPPLPSLIINSMKYMQMGSLFLDDLSGLVVGVGFIIYFSGWIAQT</sequence>
<evidence type="ECO:0000256" key="2">
    <source>
        <dbReference type="ARBA" id="ARBA00022989"/>
    </source>
</evidence>
<reference evidence="6" key="1">
    <citation type="submission" date="2020-11" db="EMBL/GenBank/DDBJ databases">
        <authorList>
            <consortium name="DOE Joint Genome Institute"/>
            <person name="Ahrendt S."/>
            <person name="Riley R."/>
            <person name="Andreopoulos W."/>
            <person name="Labutti K."/>
            <person name="Pangilinan J."/>
            <person name="Ruiz-Duenas F.J."/>
            <person name="Barrasa J.M."/>
            <person name="Sanchez-Garcia M."/>
            <person name="Camarero S."/>
            <person name="Miyauchi S."/>
            <person name="Serrano A."/>
            <person name="Linde D."/>
            <person name="Babiker R."/>
            <person name="Drula E."/>
            <person name="Ayuso-Fernandez I."/>
            <person name="Pacheco R."/>
            <person name="Padilla G."/>
            <person name="Ferreira P."/>
            <person name="Barriuso J."/>
            <person name="Kellner H."/>
            <person name="Castanera R."/>
            <person name="Alfaro M."/>
            <person name="Ramirez L."/>
            <person name="Pisabarro A.G."/>
            <person name="Kuo A."/>
            <person name="Tritt A."/>
            <person name="Lipzen A."/>
            <person name="He G."/>
            <person name="Yan M."/>
            <person name="Ng V."/>
            <person name="Cullen D."/>
            <person name="Martin F."/>
            <person name="Rosso M.-N."/>
            <person name="Henrissat B."/>
            <person name="Hibbett D."/>
            <person name="Martinez A.T."/>
            <person name="Grigoriev I.V."/>
        </authorList>
    </citation>
    <scope>NUCLEOTIDE SEQUENCE</scope>
    <source>
        <strain evidence="6">CIRM-BRFM 674</strain>
    </source>
</reference>
<evidence type="ECO:0000256" key="4">
    <source>
        <dbReference type="SAM" id="MobiDB-lite"/>
    </source>
</evidence>
<name>A0A9P5Z779_9AGAR</name>
<comment type="caution">
    <text evidence="6">The sequence shown here is derived from an EMBL/GenBank/DDBJ whole genome shotgun (WGS) entry which is preliminary data.</text>
</comment>
<keyword evidence="1 5" id="KW-0812">Transmembrane</keyword>
<feature type="compositionally biased region" description="Low complexity" evidence="4">
    <location>
        <begin position="62"/>
        <end position="78"/>
    </location>
</feature>
<feature type="transmembrane region" description="Helical" evidence="5">
    <location>
        <begin position="276"/>
        <end position="294"/>
    </location>
</feature>